<dbReference type="PATRIC" id="fig|1401685.3.peg.357"/>
<accession>W2V106</accession>
<dbReference type="InterPro" id="IPR036397">
    <property type="entry name" value="RNaseH_sf"/>
</dbReference>
<evidence type="ECO:0000313" key="3">
    <source>
        <dbReference type="Proteomes" id="UP000018951"/>
    </source>
</evidence>
<name>W2V106_9RICK</name>
<dbReference type="PANTHER" id="PTHR47649">
    <property type="entry name" value="RIBONUCLEASE D"/>
    <property type="match status" value="1"/>
</dbReference>
<dbReference type="Gene3D" id="3.30.420.10">
    <property type="entry name" value="Ribonuclease H-like superfamily/Ribonuclease H"/>
    <property type="match status" value="1"/>
</dbReference>
<dbReference type="GO" id="GO:0003676">
    <property type="term" value="F:nucleic acid binding"/>
    <property type="evidence" value="ECO:0007669"/>
    <property type="project" value="InterPro"/>
</dbReference>
<dbReference type="InterPro" id="IPR012337">
    <property type="entry name" value="RNaseH-like_sf"/>
</dbReference>
<protein>
    <submittedName>
        <fullName evidence="2">Ribonuclease D</fullName>
    </submittedName>
</protein>
<evidence type="ECO:0000313" key="2">
    <source>
        <dbReference type="EMBL" id="ETO91944.1"/>
    </source>
</evidence>
<dbReference type="EMBL" id="AXCJ01000001">
    <property type="protein sequence ID" value="ETO91944.1"/>
    <property type="molecule type" value="Genomic_DNA"/>
</dbReference>
<gene>
    <name evidence="2" type="primary">rnd</name>
    <name evidence="2" type="ORF">P857_1124</name>
</gene>
<dbReference type="PANTHER" id="PTHR47649:SF1">
    <property type="entry name" value="RIBONUCLEASE D"/>
    <property type="match status" value="1"/>
</dbReference>
<dbReference type="GO" id="GO:0008408">
    <property type="term" value="F:3'-5' exonuclease activity"/>
    <property type="evidence" value="ECO:0007669"/>
    <property type="project" value="InterPro"/>
</dbReference>
<dbReference type="AlphaFoldDB" id="W2V106"/>
<organism evidence="2 3">
    <name type="scientific">Candidatus Xenolissoclinum pacificiensis L6</name>
    <dbReference type="NCBI Taxonomy" id="1401685"/>
    <lineage>
        <taxon>Bacteria</taxon>
        <taxon>Pseudomonadati</taxon>
        <taxon>Pseudomonadota</taxon>
        <taxon>Alphaproteobacteria</taxon>
        <taxon>Rickettsiales</taxon>
        <taxon>Anaplasmataceae</taxon>
        <taxon>Candidatus Xenolissoclinum</taxon>
    </lineage>
</organism>
<dbReference type="GO" id="GO:0006139">
    <property type="term" value="P:nucleobase-containing compound metabolic process"/>
    <property type="evidence" value="ECO:0007669"/>
    <property type="project" value="InterPro"/>
</dbReference>
<dbReference type="InterPro" id="IPR002562">
    <property type="entry name" value="3'-5'_exonuclease_dom"/>
</dbReference>
<dbReference type="SUPFAM" id="SSF53098">
    <property type="entry name" value="Ribonuclease H-like"/>
    <property type="match status" value="1"/>
</dbReference>
<dbReference type="STRING" id="1401685.P857_1124"/>
<feature type="domain" description="3'-5' exonuclease" evidence="1">
    <location>
        <begin position="8"/>
        <end position="176"/>
    </location>
</feature>
<dbReference type="Proteomes" id="UP000018951">
    <property type="component" value="Unassembled WGS sequence"/>
</dbReference>
<proteinExistence type="predicted"/>
<dbReference type="InterPro" id="IPR051086">
    <property type="entry name" value="RNase_D-like"/>
</dbReference>
<evidence type="ECO:0000259" key="1">
    <source>
        <dbReference type="SMART" id="SM00474"/>
    </source>
</evidence>
<keyword evidence="3" id="KW-1185">Reference proteome</keyword>
<sequence length="217" mass="25192">MYSTKLPYDYSLELNDLSDSFVTGKSVAVDTETMGLNYFRDRLCLVQLCTDTGNNFLVKFDDKNYQATRLKELMVNPNILKIFHYARFDMVMIKMYLGVIPHPVYCTKIASRLSRTYTDSHSLKALCYELLNVKLNKAQQSSNWSNNVLSAEQIKYAISDVMYLHKLKEKLDIILEENGRTELARSCFQFLKSRILLDITGWADEDIFSHSSRKDFT</sequence>
<dbReference type="CDD" id="cd06142">
    <property type="entry name" value="RNaseD_exo"/>
    <property type="match status" value="1"/>
</dbReference>
<dbReference type="Pfam" id="PF01612">
    <property type="entry name" value="DNA_pol_A_exo1"/>
    <property type="match status" value="1"/>
</dbReference>
<reference evidence="2 3" key="1">
    <citation type="journal article" date="2013" name="PLoS ONE">
        <title>Bacterial endosymbiosis in a chordate host: long-term co-evolution and conservation of secondary metabolism.</title>
        <authorList>
            <person name="Kwan J.C."/>
            <person name="Schmidt E.W."/>
        </authorList>
    </citation>
    <scope>NUCLEOTIDE SEQUENCE [LARGE SCALE GENOMIC DNA]</scope>
    <source>
        <strain evidence="3">L6</strain>
    </source>
</reference>
<comment type="caution">
    <text evidence="2">The sequence shown here is derived from an EMBL/GenBank/DDBJ whole genome shotgun (WGS) entry which is preliminary data.</text>
</comment>
<dbReference type="SMART" id="SM00474">
    <property type="entry name" value="35EXOc"/>
    <property type="match status" value="1"/>
</dbReference>